<evidence type="ECO:0000313" key="2">
    <source>
        <dbReference type="Proteomes" id="UP000033497"/>
    </source>
</evidence>
<organism evidence="1 2">
    <name type="scientific">Aequorivita vladivostokensis</name>
    <dbReference type="NCBI Taxonomy" id="171194"/>
    <lineage>
        <taxon>Bacteria</taxon>
        <taxon>Pseudomonadati</taxon>
        <taxon>Bacteroidota</taxon>
        <taxon>Flavobacteriia</taxon>
        <taxon>Flavobacteriales</taxon>
        <taxon>Flavobacteriaceae</taxon>
        <taxon>Aequorivita</taxon>
    </lineage>
</organism>
<keyword evidence="2" id="KW-1185">Reference proteome</keyword>
<evidence type="ECO:0000313" key="1">
    <source>
        <dbReference type="EMBL" id="KJJ39867.1"/>
    </source>
</evidence>
<proteinExistence type="predicted"/>
<name>A0ABR5DM77_9FLAO</name>
<dbReference type="EMBL" id="JSVU01000001">
    <property type="protein sequence ID" value="KJJ39867.1"/>
    <property type="molecule type" value="Genomic_DNA"/>
</dbReference>
<accession>A0ABR5DM77</accession>
<protein>
    <submittedName>
        <fullName evidence="1">Uncharacterized protein</fullName>
    </submittedName>
</protein>
<dbReference type="Proteomes" id="UP000033497">
    <property type="component" value="Unassembled WGS sequence"/>
</dbReference>
<comment type="caution">
    <text evidence="1">The sequence shown here is derived from an EMBL/GenBank/DDBJ whole genome shotgun (WGS) entry which is preliminary data.</text>
</comment>
<gene>
    <name evidence="1" type="ORF">MB09_01470</name>
</gene>
<sequence>MVLILNAIRYSVEICEISYIRLCRALSDLTENPNVEEYAFPEIYLESWSIVNNAVIFRNILEKHFEIDLRNKLFVEINKAKELRNTYQHIDERITEIFLKEDLPIFGSVSWFKRYPESDKAIFCSIYSGSFTNKQMQNVKFSNVIDENLNNEIQKIELSSIVRIQSKNGKKEFQKSIVHLSTLIYDLSEIINYIDTDMKLYYKNLDSTERHLSDFIIKLKGRQT</sequence>
<reference evidence="1 2" key="1">
    <citation type="submission" date="2014-10" db="EMBL/GenBank/DDBJ databases">
        <title>Genome sequencing of Vitellibacter vladivostokensis KMM 3516.</title>
        <authorList>
            <person name="Thevarajoo S."/>
            <person name="Selvaratnam C."/>
            <person name="Goh K.M."/>
            <person name="Chong C.S."/>
        </authorList>
    </citation>
    <scope>NUCLEOTIDE SEQUENCE [LARGE SCALE GENOMIC DNA]</scope>
    <source>
        <strain evidence="1 2">KMM 3516</strain>
    </source>
</reference>